<dbReference type="PANTHER" id="PTHR10806">
    <property type="entry name" value="SIGNAL PEPTIDASE COMPLEX CATALYTIC SUBUNIT SEC11"/>
    <property type="match status" value="1"/>
</dbReference>
<dbReference type="GO" id="GO:0004252">
    <property type="term" value="F:serine-type endopeptidase activity"/>
    <property type="evidence" value="ECO:0007669"/>
    <property type="project" value="UniProtKB-UniRule"/>
</dbReference>
<proteinExistence type="predicted"/>
<feature type="transmembrane region" description="Helical" evidence="7">
    <location>
        <begin position="484"/>
        <end position="503"/>
    </location>
</feature>
<feature type="compositionally biased region" description="Basic and acidic residues" evidence="6">
    <location>
        <begin position="44"/>
        <end position="56"/>
    </location>
</feature>
<dbReference type="GO" id="GO:0016020">
    <property type="term" value="C:membrane"/>
    <property type="evidence" value="ECO:0007669"/>
    <property type="project" value="UniProtKB-SubCell"/>
</dbReference>
<accession>A0A2T7WN95</accession>
<dbReference type="GO" id="GO:0006465">
    <property type="term" value="P:signal peptide processing"/>
    <property type="evidence" value="ECO:0007669"/>
    <property type="project" value="UniProtKB-UniRule"/>
</dbReference>
<keyword evidence="4 7" id="KW-0472">Membrane</keyword>
<dbReference type="EC" id="3.4.21.89" evidence="5"/>
<evidence type="ECO:0000256" key="3">
    <source>
        <dbReference type="ARBA" id="ARBA00022989"/>
    </source>
</evidence>
<dbReference type="CDD" id="cd06530">
    <property type="entry name" value="S26_SPase_I"/>
    <property type="match status" value="1"/>
</dbReference>
<sequence>MRVRLGIPTGGSHRLAAGRGRDRLSHRAREHAERERRRAGRRSRGPELRHHRDTVADPRDVRARIVAVGGFRVRGGSGEEQWVDLAREQSSERRPGRFPPSGSRWGAQMPGAMTLRRDRRDQSPRELRQPAWPGVRAILGTVLLAVVALFALITVVIPLLLGAQTYTVLTGSMQPGMPPGTLIAVRPTPIEEVRVGDVVTYQIRSGDPAVVTHRVVGTTSSTGGDRLLITRGDANNTDDPPVQTEQLRGTVVLAVPYLGYPGVVFGGQERGAVIAVIGVAVVGYGVALLVTDLLRSRRRRAAPTAVVALVVALSSAPLLSPAPAAAADSPSRLLVSDDGVRFVADGSIWAFDASDRIVPGETQHSTLWIRNASADPARAGMRLDTAPASTDDADRALADAMRLVVATASLPPGTQWVSEVIPAGETLRVEIGLRMDAAADNTSREGDALVTPVVLLIDATADGSSGAAIPPGLLPWTGIRDTPFGLFVAAGGAVVAVGILVRIRRVRDR</sequence>
<feature type="transmembrane region" description="Helical" evidence="7">
    <location>
        <begin position="137"/>
        <end position="161"/>
    </location>
</feature>
<comment type="caution">
    <text evidence="8">The sequence shown here is derived from an EMBL/GenBank/DDBJ whole genome shotgun (WGS) entry which is preliminary data.</text>
</comment>
<evidence type="ECO:0000256" key="5">
    <source>
        <dbReference type="NCBIfam" id="TIGR02228"/>
    </source>
</evidence>
<dbReference type="InterPro" id="IPR001733">
    <property type="entry name" value="Peptidase_S26B"/>
</dbReference>
<dbReference type="NCBIfam" id="TIGR02228">
    <property type="entry name" value="sigpep_I_arch"/>
    <property type="match status" value="1"/>
</dbReference>
<keyword evidence="3 7" id="KW-1133">Transmembrane helix</keyword>
<feature type="compositionally biased region" description="Basic and acidic residues" evidence="6">
    <location>
        <begin position="19"/>
        <end position="36"/>
    </location>
</feature>
<dbReference type="GO" id="GO:0009003">
    <property type="term" value="F:signal peptidase activity"/>
    <property type="evidence" value="ECO:0007669"/>
    <property type="project" value="UniProtKB-EC"/>
</dbReference>
<evidence type="ECO:0000256" key="6">
    <source>
        <dbReference type="SAM" id="MobiDB-lite"/>
    </source>
</evidence>
<feature type="region of interest" description="Disordered" evidence="6">
    <location>
        <begin position="1"/>
        <end position="56"/>
    </location>
</feature>
<evidence type="ECO:0000313" key="9">
    <source>
        <dbReference type="Proteomes" id="UP000244649"/>
    </source>
</evidence>
<dbReference type="InterPro" id="IPR036286">
    <property type="entry name" value="LexA/Signal_pep-like_sf"/>
</dbReference>
<gene>
    <name evidence="8" type="ORF">DC432_06350</name>
</gene>
<reference evidence="8 9" key="1">
    <citation type="submission" date="2018-04" db="EMBL/GenBank/DDBJ databases">
        <authorList>
            <person name="Go L.Y."/>
            <person name="Mitchell J.A."/>
        </authorList>
    </citation>
    <scope>NUCLEOTIDE SEQUENCE [LARGE SCALE GENOMIC DNA]</scope>
    <source>
        <strain evidence="8 9">TPD7010</strain>
    </source>
</reference>
<organism evidence="8 9">
    <name type="scientific">Microbacterium testaceum</name>
    <name type="common">Aureobacterium testaceum</name>
    <name type="synonym">Brevibacterium testaceum</name>
    <dbReference type="NCBI Taxonomy" id="2033"/>
    <lineage>
        <taxon>Bacteria</taxon>
        <taxon>Bacillati</taxon>
        <taxon>Actinomycetota</taxon>
        <taxon>Actinomycetes</taxon>
        <taxon>Micrococcales</taxon>
        <taxon>Microbacteriaceae</taxon>
        <taxon>Microbacterium</taxon>
    </lineage>
</organism>
<name>A0A2T7WN95_MICTE</name>
<evidence type="ECO:0000256" key="4">
    <source>
        <dbReference type="ARBA" id="ARBA00023136"/>
    </source>
</evidence>
<dbReference type="Proteomes" id="UP000244649">
    <property type="component" value="Unassembled WGS sequence"/>
</dbReference>
<evidence type="ECO:0000256" key="1">
    <source>
        <dbReference type="ARBA" id="ARBA00004370"/>
    </source>
</evidence>
<evidence type="ECO:0000313" key="8">
    <source>
        <dbReference type="EMBL" id="PVE76055.1"/>
    </source>
</evidence>
<dbReference type="SUPFAM" id="SSF51306">
    <property type="entry name" value="LexA/Signal peptidase"/>
    <property type="match status" value="1"/>
</dbReference>
<comment type="subcellular location">
    <subcellularLocation>
        <location evidence="1">Membrane</location>
    </subcellularLocation>
</comment>
<dbReference type="AlphaFoldDB" id="A0A2T7WN95"/>
<evidence type="ECO:0000256" key="7">
    <source>
        <dbReference type="SAM" id="Phobius"/>
    </source>
</evidence>
<dbReference type="InterPro" id="IPR019533">
    <property type="entry name" value="Peptidase_S26"/>
</dbReference>
<protein>
    <recommendedName>
        <fullName evidence="5">Signal peptidase I</fullName>
        <ecNumber evidence="5">3.4.21.89</ecNumber>
    </recommendedName>
</protein>
<keyword evidence="2 7" id="KW-0812">Transmembrane</keyword>
<dbReference type="EMBL" id="QDFT01000011">
    <property type="protein sequence ID" value="PVE76055.1"/>
    <property type="molecule type" value="Genomic_DNA"/>
</dbReference>
<evidence type="ECO:0000256" key="2">
    <source>
        <dbReference type="ARBA" id="ARBA00022692"/>
    </source>
</evidence>
<dbReference type="PANTHER" id="PTHR10806:SF6">
    <property type="entry name" value="SIGNAL PEPTIDASE COMPLEX CATALYTIC SUBUNIT SEC11"/>
    <property type="match status" value="1"/>
</dbReference>
<feature type="transmembrane region" description="Helical" evidence="7">
    <location>
        <begin position="306"/>
        <end position="326"/>
    </location>
</feature>
<feature type="region of interest" description="Disordered" evidence="6">
    <location>
        <begin position="87"/>
        <end position="108"/>
    </location>
</feature>
<feature type="transmembrane region" description="Helical" evidence="7">
    <location>
        <begin position="272"/>
        <end position="294"/>
    </location>
</feature>